<dbReference type="Proteomes" id="UP000037460">
    <property type="component" value="Unassembled WGS sequence"/>
</dbReference>
<dbReference type="AlphaFoldDB" id="A0A0M0JKL3"/>
<name>A0A0M0JKL3_9EUKA</name>
<dbReference type="OrthoDB" id="10633700at2759"/>
<dbReference type="EMBL" id="JWZX01002790">
    <property type="protein sequence ID" value="KOO26877.1"/>
    <property type="molecule type" value="Genomic_DNA"/>
</dbReference>
<accession>A0A0M0JKL3</accession>
<evidence type="ECO:0000313" key="3">
    <source>
        <dbReference type="Proteomes" id="UP000037460"/>
    </source>
</evidence>
<dbReference type="SUPFAM" id="SSF52047">
    <property type="entry name" value="RNI-like"/>
    <property type="match status" value="1"/>
</dbReference>
<organism evidence="2 3">
    <name type="scientific">Chrysochromulina tobinii</name>
    <dbReference type="NCBI Taxonomy" id="1460289"/>
    <lineage>
        <taxon>Eukaryota</taxon>
        <taxon>Haptista</taxon>
        <taxon>Haptophyta</taxon>
        <taxon>Prymnesiophyceae</taxon>
        <taxon>Prymnesiales</taxon>
        <taxon>Chrysochromulinaceae</taxon>
        <taxon>Chrysochromulina</taxon>
    </lineage>
</organism>
<evidence type="ECO:0008006" key="4">
    <source>
        <dbReference type="Google" id="ProtNLM"/>
    </source>
</evidence>
<feature type="compositionally biased region" description="Acidic residues" evidence="1">
    <location>
        <begin position="430"/>
        <end position="443"/>
    </location>
</feature>
<proteinExistence type="predicted"/>
<evidence type="ECO:0000256" key="1">
    <source>
        <dbReference type="SAM" id="MobiDB-lite"/>
    </source>
</evidence>
<keyword evidence="3" id="KW-1185">Reference proteome</keyword>
<dbReference type="Gene3D" id="3.80.10.10">
    <property type="entry name" value="Ribonuclease Inhibitor"/>
    <property type="match status" value="1"/>
</dbReference>
<sequence length="451" mass="47934">MLTCALAVCKAWRDSLKSSALFSRIGLWTSRYGSGSATDGVHISSGNVLRLVDWLPDVTAVHTLALDTGDKHISLDPNVVKKALSRFTGLTSLSLNGKKISAAVLAAVAKQPYVANLASFELGGGCAAKATAALPLLSLASRLETLQIDNESATFVLRSLANAWREKRGGAAQPLLRSLKFVGWSSMSKSICPKLFCELSELFPELEELHTAFSLSSTCLSVTSAHAARPCLRLRRLCLDSLVCVYGSVHLSTTACGNVLRTIFAAAANVEVLTIRHGVMYVSGKDRKQGKRIAPFPGVDGALSELPASLISFTLSQISLLSTDLDLHPGLPKLKHLCFGQACGDGGLELALELAADAAKCPKLTRAGIFVDAQGLSTTTLLAAGLTDEEARTRQSGGYLPICLDPAVRMRRAEQAVAAQKARQPVCSGESEDESHMDEDKDEEAGSPRED</sequence>
<gene>
    <name evidence="2" type="ORF">Ctob_005030</name>
</gene>
<feature type="region of interest" description="Disordered" evidence="1">
    <location>
        <begin position="414"/>
        <end position="451"/>
    </location>
</feature>
<dbReference type="InterPro" id="IPR032675">
    <property type="entry name" value="LRR_dom_sf"/>
</dbReference>
<protein>
    <recommendedName>
        <fullName evidence="4">F-box domain-containing protein</fullName>
    </recommendedName>
</protein>
<reference evidence="3" key="1">
    <citation type="journal article" date="2015" name="PLoS Genet.">
        <title>Genome Sequence and Transcriptome Analyses of Chrysochromulina tobin: Metabolic Tools for Enhanced Algal Fitness in the Prominent Order Prymnesiales (Haptophyceae).</title>
        <authorList>
            <person name="Hovde B.T."/>
            <person name="Deodato C.R."/>
            <person name="Hunsperger H.M."/>
            <person name="Ryken S.A."/>
            <person name="Yost W."/>
            <person name="Jha R.K."/>
            <person name="Patterson J."/>
            <person name="Monnat R.J. Jr."/>
            <person name="Barlow S.B."/>
            <person name="Starkenburg S.R."/>
            <person name="Cattolico R.A."/>
        </authorList>
    </citation>
    <scope>NUCLEOTIDE SEQUENCE</scope>
    <source>
        <strain evidence="3">CCMP291</strain>
    </source>
</reference>
<evidence type="ECO:0000313" key="2">
    <source>
        <dbReference type="EMBL" id="KOO26877.1"/>
    </source>
</evidence>
<comment type="caution">
    <text evidence="2">The sequence shown here is derived from an EMBL/GenBank/DDBJ whole genome shotgun (WGS) entry which is preliminary data.</text>
</comment>